<dbReference type="Pfam" id="PF15057">
    <property type="entry name" value="DUF4537"/>
    <property type="match status" value="1"/>
</dbReference>
<dbReference type="AlphaFoldDB" id="A0A3B5KEF4"/>
<evidence type="ECO:0000256" key="1">
    <source>
        <dbReference type="SAM" id="MobiDB-lite"/>
    </source>
</evidence>
<feature type="domain" description="DUF4537" evidence="2">
    <location>
        <begin position="35"/>
        <end position="180"/>
    </location>
</feature>
<evidence type="ECO:0000313" key="4">
    <source>
        <dbReference type="Proteomes" id="UP000005226"/>
    </source>
</evidence>
<reference evidence="3" key="3">
    <citation type="submission" date="2025-09" db="UniProtKB">
        <authorList>
            <consortium name="Ensembl"/>
        </authorList>
    </citation>
    <scope>IDENTIFICATION</scope>
</reference>
<keyword evidence="4" id="KW-1185">Reference proteome</keyword>
<protein>
    <recommendedName>
        <fullName evidence="2">DUF4537 domain-containing protein</fullName>
    </recommendedName>
</protein>
<dbReference type="InParanoid" id="A0A3B5KEF4"/>
<evidence type="ECO:0000313" key="3">
    <source>
        <dbReference type="Ensembl" id="ENSTRUP00000053775.2"/>
    </source>
</evidence>
<name>A0A3B5KEF4_TAKRU</name>
<dbReference type="PANTHER" id="PTHR14343">
    <property type="entry name" value="VWFA DOMAIN-CONTAINING PROTEIN"/>
    <property type="match status" value="1"/>
</dbReference>
<dbReference type="Proteomes" id="UP000005226">
    <property type="component" value="Chromosome 9"/>
</dbReference>
<dbReference type="InterPro" id="IPR032770">
    <property type="entry name" value="DUF4537"/>
</dbReference>
<organism evidence="3 4">
    <name type="scientific">Takifugu rubripes</name>
    <name type="common">Japanese pufferfish</name>
    <name type="synonym">Fugu rubripes</name>
    <dbReference type="NCBI Taxonomy" id="31033"/>
    <lineage>
        <taxon>Eukaryota</taxon>
        <taxon>Metazoa</taxon>
        <taxon>Chordata</taxon>
        <taxon>Craniata</taxon>
        <taxon>Vertebrata</taxon>
        <taxon>Euteleostomi</taxon>
        <taxon>Actinopterygii</taxon>
        <taxon>Neopterygii</taxon>
        <taxon>Teleostei</taxon>
        <taxon>Neoteleostei</taxon>
        <taxon>Acanthomorphata</taxon>
        <taxon>Eupercaria</taxon>
        <taxon>Tetraodontiformes</taxon>
        <taxon>Tetradontoidea</taxon>
        <taxon>Tetraodontidae</taxon>
        <taxon>Takifugu</taxon>
    </lineage>
</organism>
<sequence length="276" mass="30513">TAAVTLCTCCARTSATIRRPPGTSDTLTVEFFPGGRVLARRQGDGFYYLGTIIEQTPGCDGLWVVAFDRPVSVLGSVLSQRQLVCSLDMVRHSTALKHSPLPGDAVLSPWEPDEWRYGPGRVTKVTAEGRDGSKGLPRCVISLLIPDDSSVQVRMWNTCVLHHQSHLVLPISASHHDRIVKELLISSSHRCHVAPCCCSGSPVRWLHRRCDTTDTFIQPDASSSSSSALCGDETRLTRPPAENLLSEGQRPPWRYWRRTGAEPQHRQPGEEEPRCI</sequence>
<dbReference type="Ensembl" id="ENSTRUT00000050249.2">
    <property type="protein sequence ID" value="ENSTRUP00000053775.2"/>
    <property type="gene ID" value="ENSTRUG00000021112.2"/>
</dbReference>
<reference evidence="3" key="2">
    <citation type="submission" date="2025-08" db="UniProtKB">
        <authorList>
            <consortium name="Ensembl"/>
        </authorList>
    </citation>
    <scope>IDENTIFICATION</scope>
</reference>
<feature type="region of interest" description="Disordered" evidence="1">
    <location>
        <begin position="217"/>
        <end position="276"/>
    </location>
</feature>
<reference evidence="3 4" key="1">
    <citation type="journal article" date="2011" name="Genome Biol. Evol.">
        <title>Integration of the genetic map and genome assembly of fugu facilitates insights into distinct features of genome evolution in teleosts and mammals.</title>
        <authorList>
            <person name="Kai W."/>
            <person name="Kikuchi K."/>
            <person name="Tohari S."/>
            <person name="Chew A.K."/>
            <person name="Tay A."/>
            <person name="Fujiwara A."/>
            <person name="Hosoya S."/>
            <person name="Suetake H."/>
            <person name="Naruse K."/>
            <person name="Brenner S."/>
            <person name="Suzuki Y."/>
            <person name="Venkatesh B."/>
        </authorList>
    </citation>
    <scope>NUCLEOTIDE SEQUENCE [LARGE SCALE GENOMIC DNA]</scope>
</reference>
<dbReference type="GeneTree" id="ENSGT00940000174915"/>
<evidence type="ECO:0000259" key="2">
    <source>
        <dbReference type="Pfam" id="PF15057"/>
    </source>
</evidence>
<dbReference type="PANTHER" id="PTHR14343:SF3">
    <property type="entry name" value="SIMILAR TO PREDICTED GENE ICRFP703B1614Q5.5"/>
    <property type="match status" value="1"/>
</dbReference>
<accession>A0A3B5KEF4</accession>
<proteinExistence type="predicted"/>
<feature type="compositionally biased region" description="Basic and acidic residues" evidence="1">
    <location>
        <begin position="259"/>
        <end position="276"/>
    </location>
</feature>